<dbReference type="PANTHER" id="PTHR43549">
    <property type="entry name" value="MULTIDRUG RESISTANCE PROTEIN YPNP-RELATED"/>
    <property type="match status" value="1"/>
</dbReference>
<dbReference type="RefSeq" id="WP_256135890.1">
    <property type="nucleotide sequence ID" value="NZ_JANGAB010000002.1"/>
</dbReference>
<evidence type="ECO:0000256" key="6">
    <source>
        <dbReference type="ARBA" id="ARBA00023136"/>
    </source>
</evidence>
<dbReference type="CDD" id="cd13138">
    <property type="entry name" value="MATE_yoeA_like"/>
    <property type="match status" value="1"/>
</dbReference>
<dbReference type="PIRSF" id="PIRSF006603">
    <property type="entry name" value="DinF"/>
    <property type="match status" value="1"/>
</dbReference>
<feature type="transmembrane region" description="Helical" evidence="7">
    <location>
        <begin position="242"/>
        <end position="264"/>
    </location>
</feature>
<feature type="transmembrane region" description="Helical" evidence="7">
    <location>
        <begin position="168"/>
        <end position="190"/>
    </location>
</feature>
<feature type="transmembrane region" description="Helical" evidence="7">
    <location>
        <begin position="359"/>
        <end position="377"/>
    </location>
</feature>
<dbReference type="Pfam" id="PF01554">
    <property type="entry name" value="MatE"/>
    <property type="match status" value="2"/>
</dbReference>
<keyword evidence="4 7" id="KW-0812">Transmembrane</keyword>
<evidence type="ECO:0000313" key="9">
    <source>
        <dbReference type="Proteomes" id="UP001205063"/>
    </source>
</evidence>
<feature type="transmembrane region" description="Helical" evidence="7">
    <location>
        <begin position="50"/>
        <end position="78"/>
    </location>
</feature>
<evidence type="ECO:0000256" key="5">
    <source>
        <dbReference type="ARBA" id="ARBA00022989"/>
    </source>
</evidence>
<proteinExistence type="predicted"/>
<dbReference type="GO" id="GO:0042910">
    <property type="term" value="F:xenobiotic transmembrane transporter activity"/>
    <property type="evidence" value="ECO:0007669"/>
    <property type="project" value="InterPro"/>
</dbReference>
<dbReference type="AlphaFoldDB" id="A0AAW5KFI7"/>
<organism evidence="8 9">
    <name type="scientific">Bittarella massiliensis</name>
    <name type="common">ex Durand et al. 2017</name>
    <dbReference type="NCBI Taxonomy" id="1720313"/>
    <lineage>
        <taxon>Bacteria</taxon>
        <taxon>Bacillati</taxon>
        <taxon>Bacillota</taxon>
        <taxon>Clostridia</taxon>
        <taxon>Eubacteriales</taxon>
        <taxon>Oscillospiraceae</taxon>
        <taxon>Bittarella (ex Durand et al. 2017)</taxon>
    </lineage>
</organism>
<evidence type="ECO:0000313" key="8">
    <source>
        <dbReference type="EMBL" id="MCQ4949258.1"/>
    </source>
</evidence>
<sequence length="459" mass="49153">MIAVTRDMTQGSPIRLLLTFSFPLLIGNLFQQFYNMADTIIVGRTLGVNALAAVGATGSIMFLVLGFAQGLAGGLAVITAQRFGAQDAAEVRRSFTTSILLSAGFTLLLTAVSLLAARPLLEGMNTPADIIDDAYRYLSVIFAGIFASLFFNLLSSVIRALGDSRTPLFFLIIASVCNVVLDIVFIVNFGMGVAGAAWATVIAQVLSGLLCLLYIFRRFAILRLHREDWAWRGRFAWEHLRIATPMAFQFCIIAVGSIVVQGVLNGFGSTTVAAFTAASKIDQLATQPLASIGVAIATFSAQNYGAGKYRRIRDGVRKSTLLSLAFSLAGAGLVIGLGHPLVRLFVGEADPTVFTQAQTYLNLVSVFYFLLGCVFVYRNTIQGMGRAMVPMAAGVFELVMRVAAALVLARFIGYAGVCLASPLAWLGSCALIVPTYLATLRRLLPQEEPSPDEGMAGEK</sequence>
<evidence type="ECO:0000256" key="7">
    <source>
        <dbReference type="SAM" id="Phobius"/>
    </source>
</evidence>
<feature type="transmembrane region" description="Helical" evidence="7">
    <location>
        <begin position="99"/>
        <end position="117"/>
    </location>
</feature>
<reference evidence="8" key="1">
    <citation type="submission" date="2022-06" db="EMBL/GenBank/DDBJ databases">
        <title>Isolation of gut microbiota from human fecal samples.</title>
        <authorList>
            <person name="Pamer E.G."/>
            <person name="Barat B."/>
            <person name="Waligurski E."/>
            <person name="Medina S."/>
            <person name="Paddock L."/>
            <person name="Mostad J."/>
        </authorList>
    </citation>
    <scope>NUCLEOTIDE SEQUENCE</scope>
    <source>
        <strain evidence="8">DFI.7.96</strain>
    </source>
</reference>
<evidence type="ECO:0000256" key="2">
    <source>
        <dbReference type="ARBA" id="ARBA00022448"/>
    </source>
</evidence>
<protein>
    <submittedName>
        <fullName evidence="8">MATE family efflux transporter</fullName>
    </submittedName>
</protein>
<evidence type="ECO:0000256" key="3">
    <source>
        <dbReference type="ARBA" id="ARBA00022475"/>
    </source>
</evidence>
<feature type="transmembrane region" description="Helical" evidence="7">
    <location>
        <begin position="284"/>
        <end position="301"/>
    </location>
</feature>
<keyword evidence="3" id="KW-1003">Cell membrane</keyword>
<dbReference type="GO" id="GO:0015297">
    <property type="term" value="F:antiporter activity"/>
    <property type="evidence" value="ECO:0007669"/>
    <property type="project" value="InterPro"/>
</dbReference>
<keyword evidence="6 7" id="KW-0472">Membrane</keyword>
<dbReference type="Proteomes" id="UP001205063">
    <property type="component" value="Unassembled WGS sequence"/>
</dbReference>
<comment type="caution">
    <text evidence="8">The sequence shown here is derived from an EMBL/GenBank/DDBJ whole genome shotgun (WGS) entry which is preliminary data.</text>
</comment>
<feature type="transmembrane region" description="Helical" evidence="7">
    <location>
        <begin position="137"/>
        <end position="161"/>
    </location>
</feature>
<dbReference type="PANTHER" id="PTHR43549:SF3">
    <property type="entry name" value="MULTIDRUG RESISTANCE PROTEIN YPNP-RELATED"/>
    <property type="match status" value="1"/>
</dbReference>
<feature type="transmembrane region" description="Helical" evidence="7">
    <location>
        <begin position="196"/>
        <end position="216"/>
    </location>
</feature>
<comment type="subcellular location">
    <subcellularLocation>
        <location evidence="1">Cell membrane</location>
        <topology evidence="1">Multi-pass membrane protein</topology>
    </subcellularLocation>
</comment>
<dbReference type="GO" id="GO:0005886">
    <property type="term" value="C:plasma membrane"/>
    <property type="evidence" value="ECO:0007669"/>
    <property type="project" value="UniProtKB-SubCell"/>
</dbReference>
<name>A0AAW5KFI7_9FIRM</name>
<feature type="transmembrane region" description="Helical" evidence="7">
    <location>
        <begin position="321"/>
        <end position="339"/>
    </location>
</feature>
<keyword evidence="2" id="KW-0813">Transport</keyword>
<dbReference type="InterPro" id="IPR002528">
    <property type="entry name" value="MATE_fam"/>
</dbReference>
<dbReference type="InterPro" id="IPR048279">
    <property type="entry name" value="MdtK-like"/>
</dbReference>
<feature type="transmembrane region" description="Helical" evidence="7">
    <location>
        <begin position="12"/>
        <end position="30"/>
    </location>
</feature>
<dbReference type="NCBIfam" id="TIGR00797">
    <property type="entry name" value="matE"/>
    <property type="match status" value="1"/>
</dbReference>
<keyword evidence="5 7" id="KW-1133">Transmembrane helix</keyword>
<evidence type="ECO:0000256" key="1">
    <source>
        <dbReference type="ARBA" id="ARBA00004651"/>
    </source>
</evidence>
<gene>
    <name evidence="8" type="ORF">NE646_06200</name>
</gene>
<evidence type="ECO:0000256" key="4">
    <source>
        <dbReference type="ARBA" id="ARBA00022692"/>
    </source>
</evidence>
<accession>A0AAW5KFI7</accession>
<dbReference type="InterPro" id="IPR052031">
    <property type="entry name" value="Membrane_Transporter-Flippase"/>
</dbReference>
<dbReference type="EMBL" id="JANGAB010000002">
    <property type="protein sequence ID" value="MCQ4949258.1"/>
    <property type="molecule type" value="Genomic_DNA"/>
</dbReference>